<dbReference type="GO" id="GO:0009306">
    <property type="term" value="P:protein secretion"/>
    <property type="evidence" value="ECO:0007669"/>
    <property type="project" value="UniProtKB-UniRule"/>
</dbReference>
<dbReference type="STRING" id="36870.gene:10368718"/>
<dbReference type="NCBIfam" id="TIGR00810">
    <property type="entry name" value="secG"/>
    <property type="match status" value="1"/>
</dbReference>
<evidence type="ECO:0000256" key="8">
    <source>
        <dbReference type="ARBA" id="ARBA00022989"/>
    </source>
</evidence>
<dbReference type="GO" id="GO:0043952">
    <property type="term" value="P:protein transport by the Sec complex"/>
    <property type="evidence" value="ECO:0007669"/>
    <property type="project" value="TreeGrafter"/>
</dbReference>
<dbReference type="InterPro" id="IPR004692">
    <property type="entry name" value="SecG"/>
</dbReference>
<keyword evidence="5 11" id="KW-1003">Cell membrane</keyword>
<gene>
    <name evidence="12" type="primary">secG</name>
</gene>
<comment type="subcellular location">
    <subcellularLocation>
        <location evidence="1 11">Cell membrane</location>
        <topology evidence="1 11">Multi-pass membrane protein</topology>
    </subcellularLocation>
</comment>
<evidence type="ECO:0000256" key="6">
    <source>
        <dbReference type="ARBA" id="ARBA00022692"/>
    </source>
</evidence>
<dbReference type="GO" id="GO:0005886">
    <property type="term" value="C:plasma membrane"/>
    <property type="evidence" value="ECO:0007669"/>
    <property type="project" value="UniProtKB-SubCell"/>
</dbReference>
<keyword evidence="8 11" id="KW-1133">Transmembrane helix</keyword>
<evidence type="ECO:0000256" key="7">
    <source>
        <dbReference type="ARBA" id="ARBA00022927"/>
    </source>
</evidence>
<keyword evidence="9 11" id="KW-0811">Translocation</keyword>
<keyword evidence="13" id="KW-1185">Reference proteome</keyword>
<sequence length="113" mass="13239">MYFIFLIIFLLISCGLIFLVIIQDEKVYELYSSYNPFSGSIFGQSTSNSFSKKLTSIFAVLFFVFSLILGNINNNNDKDKKWEYLLSSEIHKNDIKKDSEFEKKFNFSDKNKK</sequence>
<evidence type="ECO:0000256" key="11">
    <source>
        <dbReference type="RuleBase" id="RU365087"/>
    </source>
</evidence>
<dbReference type="Proteomes" id="UP000000562">
    <property type="component" value="Chromosome"/>
</dbReference>
<reference evidence="12 13" key="1">
    <citation type="journal article" date="2002" name="Nat. Genet.">
        <title>Genome sequence of the endocellular obligate symbiont of tsetse flies, Wigglesworthia glossinidia.</title>
        <authorList>
            <person name="Akman L."/>
            <person name="Yamashita A."/>
            <person name="Watanabe H."/>
            <person name="Oshima K."/>
            <person name="Shiba T."/>
            <person name="Hattori M."/>
            <person name="Aksoy S."/>
        </authorList>
    </citation>
    <scope>NUCLEOTIDE SEQUENCE [LARGE SCALE GENOMIC DNA]</scope>
</reference>
<comment type="function">
    <text evidence="11">Involved in protein export. Participates in an early event of protein translocation.</text>
</comment>
<keyword evidence="6 11" id="KW-0812">Transmembrane</keyword>
<comment type="similarity">
    <text evidence="2 11">Belongs to the SecG family.</text>
</comment>
<evidence type="ECO:0000256" key="3">
    <source>
        <dbReference type="ARBA" id="ARBA00017876"/>
    </source>
</evidence>
<keyword evidence="4 11" id="KW-0813">Transport</keyword>
<dbReference type="PANTHER" id="PTHR34182">
    <property type="entry name" value="PROTEIN-EXPORT MEMBRANE PROTEIN SECG"/>
    <property type="match status" value="1"/>
</dbReference>
<dbReference type="GO" id="GO:0065002">
    <property type="term" value="P:intracellular protein transmembrane transport"/>
    <property type="evidence" value="ECO:0007669"/>
    <property type="project" value="TreeGrafter"/>
</dbReference>
<dbReference type="AlphaFoldDB" id="Q8D2X4"/>
<dbReference type="eggNOG" id="COG1314">
    <property type="taxonomic scope" value="Bacteria"/>
</dbReference>
<proteinExistence type="inferred from homology"/>
<dbReference type="OrthoDB" id="9813947at2"/>
<name>Q8D2X4_WIGBR</name>
<accession>Q8D2X4</accession>
<dbReference type="HOGENOM" id="CLU_094156_2_2_6"/>
<keyword evidence="10 11" id="KW-0472">Membrane</keyword>
<evidence type="ECO:0000313" key="13">
    <source>
        <dbReference type="Proteomes" id="UP000000562"/>
    </source>
</evidence>
<protein>
    <recommendedName>
        <fullName evidence="3 11">Protein-export membrane protein SecG</fullName>
    </recommendedName>
</protein>
<dbReference type="PANTHER" id="PTHR34182:SF1">
    <property type="entry name" value="PROTEIN-EXPORT MEMBRANE PROTEIN SECG"/>
    <property type="match status" value="1"/>
</dbReference>
<dbReference type="GO" id="GO:0015450">
    <property type="term" value="F:protein-transporting ATPase activity"/>
    <property type="evidence" value="ECO:0007669"/>
    <property type="project" value="UniProtKB-UniRule"/>
</dbReference>
<comment type="caution">
    <text evidence="11">Lacks conserved residue(s) required for the propagation of feature annotation.</text>
</comment>
<keyword evidence="7 11" id="KW-0653">Protein transport</keyword>
<evidence type="ECO:0000256" key="5">
    <source>
        <dbReference type="ARBA" id="ARBA00022475"/>
    </source>
</evidence>
<evidence type="ECO:0000256" key="10">
    <source>
        <dbReference type="ARBA" id="ARBA00023136"/>
    </source>
</evidence>
<dbReference type="KEGG" id="wbr:secG"/>
<evidence type="ECO:0000256" key="9">
    <source>
        <dbReference type="ARBA" id="ARBA00023010"/>
    </source>
</evidence>
<dbReference type="EMBL" id="BA000021">
    <property type="protein sequence ID" value="BAC24374.1"/>
    <property type="molecule type" value="Genomic_DNA"/>
</dbReference>
<feature type="transmembrane region" description="Helical" evidence="11">
    <location>
        <begin position="54"/>
        <end position="72"/>
    </location>
</feature>
<evidence type="ECO:0000256" key="4">
    <source>
        <dbReference type="ARBA" id="ARBA00022448"/>
    </source>
</evidence>
<evidence type="ECO:0000256" key="2">
    <source>
        <dbReference type="ARBA" id="ARBA00008445"/>
    </source>
</evidence>
<organism evidence="12 13">
    <name type="scientific">Wigglesworthia glossinidia brevipalpis</name>
    <dbReference type="NCBI Taxonomy" id="36870"/>
    <lineage>
        <taxon>Bacteria</taxon>
        <taxon>Pseudomonadati</taxon>
        <taxon>Pseudomonadota</taxon>
        <taxon>Gammaproteobacteria</taxon>
        <taxon>Enterobacterales</taxon>
        <taxon>Erwiniaceae</taxon>
        <taxon>Wigglesworthia</taxon>
    </lineage>
</organism>
<evidence type="ECO:0000256" key="1">
    <source>
        <dbReference type="ARBA" id="ARBA00004651"/>
    </source>
</evidence>
<dbReference type="PRINTS" id="PR01651">
    <property type="entry name" value="SECGEXPORT"/>
</dbReference>
<evidence type="ECO:0000313" key="12">
    <source>
        <dbReference type="EMBL" id="BAC24374.1"/>
    </source>
</evidence>
<dbReference type="Pfam" id="PF03840">
    <property type="entry name" value="SecG"/>
    <property type="match status" value="1"/>
</dbReference>